<dbReference type="InterPro" id="IPR003722">
    <property type="entry name" value="Cbl_synth_CobH/CbiC"/>
</dbReference>
<evidence type="ECO:0000256" key="3">
    <source>
        <dbReference type="ARBA" id="ARBA00022573"/>
    </source>
</evidence>
<dbReference type="EMBL" id="BAABJQ010000024">
    <property type="protein sequence ID" value="GAA5195418.1"/>
    <property type="molecule type" value="Genomic_DNA"/>
</dbReference>
<proteinExistence type="inferred from homology"/>
<keyword evidence="4" id="KW-0413">Isomerase</keyword>
<comment type="caution">
    <text evidence="6">The sequence shown here is derived from an EMBL/GenBank/DDBJ whole genome shotgun (WGS) entry which is preliminary data.</text>
</comment>
<comment type="similarity">
    <text evidence="2">Belongs to the CobH/CbiC family.</text>
</comment>
<dbReference type="Pfam" id="PF02570">
    <property type="entry name" value="CbiC"/>
    <property type="match status" value="1"/>
</dbReference>
<evidence type="ECO:0000256" key="2">
    <source>
        <dbReference type="ARBA" id="ARBA00009774"/>
    </source>
</evidence>
<gene>
    <name evidence="6" type="ORF">GCM10023322_62060</name>
</gene>
<comment type="pathway">
    <text evidence="1">Cofactor biosynthesis; adenosylcobalamin biosynthesis.</text>
</comment>
<dbReference type="Proteomes" id="UP001501570">
    <property type="component" value="Unassembled WGS sequence"/>
</dbReference>
<keyword evidence="3" id="KW-0169">Cobalamin biosynthesis</keyword>
<dbReference type="SUPFAM" id="SSF63965">
    <property type="entry name" value="Precorrin-8X methylmutase CbiC/CobH"/>
    <property type="match status" value="1"/>
</dbReference>
<dbReference type="Gene3D" id="3.40.50.10230">
    <property type="entry name" value="Cobalamin biosynthesis CobH/CbiC, precorrin-8X methylmutase"/>
    <property type="match status" value="1"/>
</dbReference>
<accession>A0ABP9SHL1</accession>
<dbReference type="InterPro" id="IPR036588">
    <property type="entry name" value="CobH/CbiC_sf"/>
</dbReference>
<dbReference type="PANTHER" id="PTHR43588:SF1">
    <property type="entry name" value="COBALT-PRECORRIN-8 METHYLMUTASE"/>
    <property type="match status" value="1"/>
</dbReference>
<evidence type="ECO:0000259" key="5">
    <source>
        <dbReference type="Pfam" id="PF02570"/>
    </source>
</evidence>
<evidence type="ECO:0000256" key="1">
    <source>
        <dbReference type="ARBA" id="ARBA00004953"/>
    </source>
</evidence>
<name>A0ABP9SHL1_9ACTN</name>
<evidence type="ECO:0000256" key="4">
    <source>
        <dbReference type="ARBA" id="ARBA00023235"/>
    </source>
</evidence>
<feature type="domain" description="Cobalamin biosynthesis precorrin-8X methylmutase CobH/CbiC" evidence="5">
    <location>
        <begin position="10"/>
        <end position="197"/>
    </location>
</feature>
<sequence>MAVLRTVHPIEAESYRLLREAVDTARLPARTRDVVERVVHTTADPTWLPDLVVDEAALAAGADALAAGAPLVVDVAMVAAGITRYPSTCLVAAPEAARLAAEHGLTRSAAAIRLAARQHADGAVWAIGNAPTALFELVRLAEAGQVRPALVVGVPVGYVGAAESKAALRAAGLPQLSNRSARGGSAIAAAAVNALLYGDPLP</sequence>
<evidence type="ECO:0000313" key="6">
    <source>
        <dbReference type="EMBL" id="GAA5195418.1"/>
    </source>
</evidence>
<protein>
    <submittedName>
        <fullName evidence="6">Precorrin-8X methylmutase</fullName>
    </submittedName>
</protein>
<reference evidence="7" key="1">
    <citation type="journal article" date="2019" name="Int. J. Syst. Evol. Microbiol.">
        <title>The Global Catalogue of Microorganisms (GCM) 10K type strain sequencing project: providing services to taxonomists for standard genome sequencing and annotation.</title>
        <authorList>
            <consortium name="The Broad Institute Genomics Platform"/>
            <consortium name="The Broad Institute Genome Sequencing Center for Infectious Disease"/>
            <person name="Wu L."/>
            <person name="Ma J."/>
        </authorList>
    </citation>
    <scope>NUCLEOTIDE SEQUENCE [LARGE SCALE GENOMIC DNA]</scope>
    <source>
        <strain evidence="7">JCM 18304</strain>
    </source>
</reference>
<keyword evidence="7" id="KW-1185">Reference proteome</keyword>
<organism evidence="6 7">
    <name type="scientific">Rugosimonospora acidiphila</name>
    <dbReference type="NCBI Taxonomy" id="556531"/>
    <lineage>
        <taxon>Bacteria</taxon>
        <taxon>Bacillati</taxon>
        <taxon>Actinomycetota</taxon>
        <taxon>Actinomycetes</taxon>
        <taxon>Micromonosporales</taxon>
        <taxon>Micromonosporaceae</taxon>
        <taxon>Rugosimonospora</taxon>
    </lineage>
</organism>
<evidence type="ECO:0000313" key="7">
    <source>
        <dbReference type="Proteomes" id="UP001501570"/>
    </source>
</evidence>
<dbReference type="PANTHER" id="PTHR43588">
    <property type="entry name" value="COBALT-PRECORRIN-8 METHYLMUTASE"/>
    <property type="match status" value="1"/>
</dbReference>